<evidence type="ECO:0000313" key="3">
    <source>
        <dbReference type="Proteomes" id="UP001303889"/>
    </source>
</evidence>
<dbReference type="AlphaFoldDB" id="A0AAN6RU32"/>
<reference evidence="2" key="1">
    <citation type="journal article" date="2023" name="Mol. Phylogenet. Evol.">
        <title>Genome-scale phylogeny and comparative genomics of the fungal order Sordariales.</title>
        <authorList>
            <person name="Hensen N."/>
            <person name="Bonometti L."/>
            <person name="Westerberg I."/>
            <person name="Brannstrom I.O."/>
            <person name="Guillou S."/>
            <person name="Cros-Aarteil S."/>
            <person name="Calhoun S."/>
            <person name="Haridas S."/>
            <person name="Kuo A."/>
            <person name="Mondo S."/>
            <person name="Pangilinan J."/>
            <person name="Riley R."/>
            <person name="LaButti K."/>
            <person name="Andreopoulos B."/>
            <person name="Lipzen A."/>
            <person name="Chen C."/>
            <person name="Yan M."/>
            <person name="Daum C."/>
            <person name="Ng V."/>
            <person name="Clum A."/>
            <person name="Steindorff A."/>
            <person name="Ohm R.A."/>
            <person name="Martin F."/>
            <person name="Silar P."/>
            <person name="Natvig D.O."/>
            <person name="Lalanne C."/>
            <person name="Gautier V."/>
            <person name="Ament-Velasquez S.L."/>
            <person name="Kruys A."/>
            <person name="Hutchinson M.I."/>
            <person name="Powell A.J."/>
            <person name="Barry K."/>
            <person name="Miller A.N."/>
            <person name="Grigoriev I.V."/>
            <person name="Debuchy R."/>
            <person name="Gladieux P."/>
            <person name="Hiltunen Thoren M."/>
            <person name="Johannesson H."/>
        </authorList>
    </citation>
    <scope>NUCLEOTIDE SEQUENCE</scope>
    <source>
        <strain evidence="2">CBS 103.79</strain>
    </source>
</reference>
<evidence type="ECO:0000313" key="2">
    <source>
        <dbReference type="EMBL" id="KAK3903482.1"/>
    </source>
</evidence>
<comment type="caution">
    <text evidence="2">The sequence shown here is derived from an EMBL/GenBank/DDBJ whole genome shotgun (WGS) entry which is preliminary data.</text>
</comment>
<dbReference type="EMBL" id="MU855446">
    <property type="protein sequence ID" value="KAK3903482.1"/>
    <property type="molecule type" value="Genomic_DNA"/>
</dbReference>
<sequence length="81" mass="8845">MTADLGLLAAGDYPSPPSYPSPQRRKPSVPLLYDRAVMASLSPNQPSQHSFGTGPSVPDKNSLSTLNLDFLRTMNEKRTTR</sequence>
<feature type="non-terminal residue" evidence="2">
    <location>
        <position position="81"/>
    </location>
</feature>
<organism evidence="2 3">
    <name type="scientific">Staphylotrichum tortipilum</name>
    <dbReference type="NCBI Taxonomy" id="2831512"/>
    <lineage>
        <taxon>Eukaryota</taxon>
        <taxon>Fungi</taxon>
        <taxon>Dikarya</taxon>
        <taxon>Ascomycota</taxon>
        <taxon>Pezizomycotina</taxon>
        <taxon>Sordariomycetes</taxon>
        <taxon>Sordariomycetidae</taxon>
        <taxon>Sordariales</taxon>
        <taxon>Chaetomiaceae</taxon>
        <taxon>Staphylotrichum</taxon>
    </lineage>
</organism>
<feature type="compositionally biased region" description="Polar residues" evidence="1">
    <location>
        <begin position="41"/>
        <end position="64"/>
    </location>
</feature>
<protein>
    <submittedName>
        <fullName evidence="2">Uncharacterized protein</fullName>
    </submittedName>
</protein>
<feature type="region of interest" description="Disordered" evidence="1">
    <location>
        <begin position="1"/>
        <end position="27"/>
    </location>
</feature>
<reference evidence="2" key="2">
    <citation type="submission" date="2023-05" db="EMBL/GenBank/DDBJ databases">
        <authorList>
            <consortium name="Lawrence Berkeley National Laboratory"/>
            <person name="Steindorff A."/>
            <person name="Hensen N."/>
            <person name="Bonometti L."/>
            <person name="Westerberg I."/>
            <person name="Brannstrom I.O."/>
            <person name="Guillou S."/>
            <person name="Cros-Aarteil S."/>
            <person name="Calhoun S."/>
            <person name="Haridas S."/>
            <person name="Kuo A."/>
            <person name="Mondo S."/>
            <person name="Pangilinan J."/>
            <person name="Riley R."/>
            <person name="Labutti K."/>
            <person name="Andreopoulos B."/>
            <person name="Lipzen A."/>
            <person name="Chen C."/>
            <person name="Yanf M."/>
            <person name="Daum C."/>
            <person name="Ng V."/>
            <person name="Clum A."/>
            <person name="Ohm R."/>
            <person name="Martin F."/>
            <person name="Silar P."/>
            <person name="Natvig D."/>
            <person name="Lalanne C."/>
            <person name="Gautier V."/>
            <person name="Ament-Velasquez S.L."/>
            <person name="Kruys A."/>
            <person name="Hutchinson M.I."/>
            <person name="Powell A.J."/>
            <person name="Barry K."/>
            <person name="Miller A.N."/>
            <person name="Grigoriev I.V."/>
            <person name="Debuchy R."/>
            <person name="Gladieux P."/>
            <person name="Thoren M.H."/>
            <person name="Johannesson H."/>
        </authorList>
    </citation>
    <scope>NUCLEOTIDE SEQUENCE</scope>
    <source>
        <strain evidence="2">CBS 103.79</strain>
    </source>
</reference>
<feature type="region of interest" description="Disordered" evidence="1">
    <location>
        <begin position="40"/>
        <end position="64"/>
    </location>
</feature>
<accession>A0AAN6RU32</accession>
<proteinExistence type="predicted"/>
<name>A0AAN6RU32_9PEZI</name>
<keyword evidence="3" id="KW-1185">Reference proteome</keyword>
<dbReference type="Proteomes" id="UP001303889">
    <property type="component" value="Unassembled WGS sequence"/>
</dbReference>
<evidence type="ECO:0000256" key="1">
    <source>
        <dbReference type="SAM" id="MobiDB-lite"/>
    </source>
</evidence>
<gene>
    <name evidence="2" type="ORF">C8A05DRAFT_32790</name>
</gene>